<accession>A0A455TA28</accession>
<name>A0A455TA28_9GAMM</name>
<dbReference type="Pfam" id="PF01025">
    <property type="entry name" value="GrpE"/>
    <property type="match status" value="1"/>
</dbReference>
<dbReference type="GO" id="GO:0042803">
    <property type="term" value="F:protein homodimerization activity"/>
    <property type="evidence" value="ECO:0007669"/>
    <property type="project" value="InterPro"/>
</dbReference>
<keyword evidence="7" id="KW-1185">Reference proteome</keyword>
<keyword evidence="2 4" id="KW-0346">Stress response</keyword>
<dbReference type="HAMAP" id="MF_01151">
    <property type="entry name" value="GrpE"/>
    <property type="match status" value="1"/>
</dbReference>
<reference evidence="6 7" key="1">
    <citation type="journal article" date="2019" name="Proc. Natl. Acad. Sci. U.S.A.">
        <title>Exaggeration and cooption of innate immunity for social defense.</title>
        <authorList>
            <person name="Kutsukake M."/>
            <person name="Moriyama M."/>
            <person name="Shigenobu S."/>
            <person name="Meng X.-Y."/>
            <person name="Nikoh N."/>
            <person name="Noda C."/>
            <person name="Kobayashi S."/>
            <person name="Fukatsu T."/>
        </authorList>
    </citation>
    <scope>NUCLEOTIDE SEQUENCE [LARGE SCALE GENOMIC DNA]</scope>
    <source>
        <strain evidence="6 7">Nmo</strain>
    </source>
</reference>
<comment type="subunit">
    <text evidence="4">Homodimer.</text>
</comment>
<proteinExistence type="inferred from homology"/>
<comment type="similarity">
    <text evidence="1 4 5">Belongs to the GrpE family.</text>
</comment>
<dbReference type="InterPro" id="IPR013805">
    <property type="entry name" value="GrpE_CC"/>
</dbReference>
<evidence type="ECO:0000313" key="7">
    <source>
        <dbReference type="Proteomes" id="UP000317544"/>
    </source>
</evidence>
<dbReference type="GO" id="GO:0051087">
    <property type="term" value="F:protein-folding chaperone binding"/>
    <property type="evidence" value="ECO:0007669"/>
    <property type="project" value="InterPro"/>
</dbReference>
<dbReference type="Gene3D" id="3.90.20.20">
    <property type="match status" value="1"/>
</dbReference>
<keyword evidence="4" id="KW-0963">Cytoplasm</keyword>
<dbReference type="EMBL" id="AP019379">
    <property type="protein sequence ID" value="BBI01165.1"/>
    <property type="molecule type" value="Genomic_DNA"/>
</dbReference>
<dbReference type="PANTHER" id="PTHR21237:SF23">
    <property type="entry name" value="GRPE PROTEIN HOMOLOG, MITOCHONDRIAL"/>
    <property type="match status" value="1"/>
</dbReference>
<evidence type="ECO:0000256" key="2">
    <source>
        <dbReference type="ARBA" id="ARBA00023016"/>
    </source>
</evidence>
<dbReference type="InterPro" id="IPR009012">
    <property type="entry name" value="GrpE_head"/>
</dbReference>
<gene>
    <name evidence="4 6" type="primary">grpE</name>
    <name evidence="6" type="ORF">BUCNMO_150</name>
</gene>
<evidence type="ECO:0000313" key="6">
    <source>
        <dbReference type="EMBL" id="BBI01165.1"/>
    </source>
</evidence>
<dbReference type="InterPro" id="IPR000740">
    <property type="entry name" value="GrpE"/>
</dbReference>
<evidence type="ECO:0000256" key="3">
    <source>
        <dbReference type="ARBA" id="ARBA00023186"/>
    </source>
</evidence>
<dbReference type="GO" id="GO:0051082">
    <property type="term" value="F:unfolded protein binding"/>
    <property type="evidence" value="ECO:0007669"/>
    <property type="project" value="TreeGrafter"/>
</dbReference>
<dbReference type="Proteomes" id="UP000317544">
    <property type="component" value="Chromosome"/>
</dbReference>
<dbReference type="GO" id="GO:0006457">
    <property type="term" value="P:protein folding"/>
    <property type="evidence" value="ECO:0007669"/>
    <property type="project" value="InterPro"/>
</dbReference>
<sequence length="195" mass="22702">MNIKNKNINTINKTHNIDTEKKKSDTQKNIDQVYLEQAEQLQKSISMINGKIFDQKLRLQANIANTIKKSDNQIHQIQTENLKCFLKHLIKIIDQLEEMSNIDFKNKSIHKSIIEGINLTLKSLIKTTEKFGLRKISNTNLLFNPNLHKISSYKNIKEIPNNYVISIRSYGYTLNNDVLRKAIVEVSKNEKHQKN</sequence>
<dbReference type="PANTHER" id="PTHR21237">
    <property type="entry name" value="GRPE PROTEIN"/>
    <property type="match status" value="1"/>
</dbReference>
<dbReference type="Gene3D" id="2.30.22.10">
    <property type="entry name" value="Head domain of nucleotide exchange factor GrpE"/>
    <property type="match status" value="1"/>
</dbReference>
<dbReference type="AlphaFoldDB" id="A0A455TA28"/>
<dbReference type="SUPFAM" id="SSF58014">
    <property type="entry name" value="Coiled-coil domain of nucleotide exchange factor GrpE"/>
    <property type="match status" value="1"/>
</dbReference>
<dbReference type="GO" id="GO:0000774">
    <property type="term" value="F:adenyl-nucleotide exchange factor activity"/>
    <property type="evidence" value="ECO:0007669"/>
    <property type="project" value="InterPro"/>
</dbReference>
<protein>
    <recommendedName>
        <fullName evidence="4">Protein GrpE</fullName>
    </recommendedName>
    <alternativeName>
        <fullName evidence="4">HSP-70 cofactor</fullName>
    </alternativeName>
</protein>
<dbReference type="PRINTS" id="PR00773">
    <property type="entry name" value="GRPEPROTEIN"/>
</dbReference>
<evidence type="ECO:0000256" key="1">
    <source>
        <dbReference type="ARBA" id="ARBA00009054"/>
    </source>
</evidence>
<evidence type="ECO:0000256" key="5">
    <source>
        <dbReference type="RuleBase" id="RU004478"/>
    </source>
</evidence>
<dbReference type="SUPFAM" id="SSF51064">
    <property type="entry name" value="Head domain of nucleotide exchange factor GrpE"/>
    <property type="match status" value="1"/>
</dbReference>
<comment type="function">
    <text evidence="4">Participates actively in the response to hyperosmotic and heat shock by preventing the aggregation of stress-denatured proteins, in association with DnaK and GrpE. It is the nucleotide exchange factor for DnaK and may function as a thermosensor. Unfolded proteins bind initially to DnaJ; upon interaction with the DnaJ-bound protein, DnaK hydrolyzes its bound ATP, resulting in the formation of a stable complex. GrpE releases ADP from DnaK; ATP binding to DnaK triggers the release of the substrate protein, thus completing the reaction cycle. Several rounds of ATP-dependent interactions between DnaJ, DnaK and GrpE are required for fully efficient folding.</text>
</comment>
<dbReference type="RefSeq" id="WP_158344720.1">
    <property type="nucleotide sequence ID" value="NZ_AP019379.1"/>
</dbReference>
<comment type="subcellular location">
    <subcellularLocation>
        <location evidence="4">Cytoplasm</location>
    </subcellularLocation>
</comment>
<dbReference type="GO" id="GO:0005737">
    <property type="term" value="C:cytoplasm"/>
    <property type="evidence" value="ECO:0007669"/>
    <property type="project" value="UniProtKB-SubCell"/>
</dbReference>
<evidence type="ECO:0000256" key="4">
    <source>
        <dbReference type="HAMAP-Rule" id="MF_01151"/>
    </source>
</evidence>
<dbReference type="OrthoDB" id="9789811at2"/>
<keyword evidence="3 4" id="KW-0143">Chaperone</keyword>
<organism evidence="6 7">
    <name type="scientific">Buchnera aphidicola</name>
    <name type="common">Nipponaphis monzeni</name>
    <dbReference type="NCBI Taxonomy" id="2495405"/>
    <lineage>
        <taxon>Bacteria</taxon>
        <taxon>Pseudomonadati</taxon>
        <taxon>Pseudomonadota</taxon>
        <taxon>Gammaproteobacteria</taxon>
        <taxon>Enterobacterales</taxon>
        <taxon>Erwiniaceae</taxon>
        <taxon>Buchnera</taxon>
    </lineage>
</organism>